<evidence type="ECO:0000256" key="2">
    <source>
        <dbReference type="SAM" id="MobiDB-lite"/>
    </source>
</evidence>
<dbReference type="AlphaFoldDB" id="A0A5D0NE03"/>
<dbReference type="Pfam" id="PF00378">
    <property type="entry name" value="ECH_1"/>
    <property type="match status" value="1"/>
</dbReference>
<dbReference type="STRING" id="1220554.GCA_001552135_01928"/>
<proteinExistence type="inferred from homology"/>
<dbReference type="Gene3D" id="3.90.226.10">
    <property type="entry name" value="2-enoyl-CoA Hydratase, Chain A, domain 1"/>
    <property type="match status" value="1"/>
</dbReference>
<name>A0A5D0NE03_9ACTN</name>
<dbReference type="EMBL" id="VSFG01000008">
    <property type="protein sequence ID" value="TYB42553.1"/>
    <property type="molecule type" value="Genomic_DNA"/>
</dbReference>
<dbReference type="PANTHER" id="PTHR43802:SF1">
    <property type="entry name" value="IP11341P-RELATED"/>
    <property type="match status" value="1"/>
</dbReference>
<keyword evidence="3" id="KW-0413">Isomerase</keyword>
<dbReference type="InterPro" id="IPR001753">
    <property type="entry name" value="Enoyl-CoA_hydra/iso"/>
</dbReference>
<dbReference type="InterPro" id="IPR029045">
    <property type="entry name" value="ClpP/crotonase-like_dom_sf"/>
</dbReference>
<protein>
    <submittedName>
        <fullName evidence="3">Enoyl-CoA hydratase/isomerase family protein</fullName>
    </submittedName>
</protein>
<reference evidence="3 4" key="1">
    <citation type="submission" date="2019-08" db="EMBL/GenBank/DDBJ databases">
        <title>Actinomadura sp. nov. CYP1-5 isolated from mountain soil.</title>
        <authorList>
            <person name="Songsumanus A."/>
            <person name="Kuncharoen N."/>
            <person name="Kudo T."/>
            <person name="Yuki M."/>
            <person name="Igarashi Y."/>
            <person name="Tanasupawat S."/>
        </authorList>
    </citation>
    <scope>NUCLEOTIDE SEQUENCE [LARGE SCALE GENOMIC DNA]</scope>
    <source>
        <strain evidence="3 4">JCM 14158</strain>
    </source>
</reference>
<keyword evidence="4" id="KW-1185">Reference proteome</keyword>
<evidence type="ECO:0000313" key="4">
    <source>
        <dbReference type="Proteomes" id="UP000323380"/>
    </source>
</evidence>
<evidence type="ECO:0000313" key="3">
    <source>
        <dbReference type="EMBL" id="TYB42553.1"/>
    </source>
</evidence>
<accession>A0A5D0NE03</accession>
<dbReference type="GO" id="GO:0016853">
    <property type="term" value="F:isomerase activity"/>
    <property type="evidence" value="ECO:0007669"/>
    <property type="project" value="UniProtKB-KW"/>
</dbReference>
<gene>
    <name evidence="3" type="ORF">FXF69_31310</name>
</gene>
<feature type="region of interest" description="Disordered" evidence="2">
    <location>
        <begin position="1"/>
        <end position="23"/>
    </location>
</feature>
<comment type="similarity">
    <text evidence="1">Belongs to the enoyl-CoA hydratase/isomerase family.</text>
</comment>
<dbReference type="CDD" id="cd06558">
    <property type="entry name" value="crotonase-like"/>
    <property type="match status" value="1"/>
</dbReference>
<dbReference type="SUPFAM" id="SSF52096">
    <property type="entry name" value="ClpP/crotonase"/>
    <property type="match status" value="1"/>
</dbReference>
<organism evidence="3 4">
    <name type="scientific">Actinomadura chibensis</name>
    <dbReference type="NCBI Taxonomy" id="392828"/>
    <lineage>
        <taxon>Bacteria</taxon>
        <taxon>Bacillati</taxon>
        <taxon>Actinomycetota</taxon>
        <taxon>Actinomycetes</taxon>
        <taxon>Streptosporangiales</taxon>
        <taxon>Thermomonosporaceae</taxon>
        <taxon>Actinomadura</taxon>
    </lineage>
</organism>
<sequence>MTDPAGLAADGARPPLLDASGRPETPLMGVDLRKGVDPDALVGAVGHARDSDRLLIGVADGPLDPPALVLAEALDLTLSEGEAQDARLVPVPDAEAALAEVDAAVAAHPTAALVLARLLRITQAVPVRAALDAESFAYSTLLGGAEFARWLGGRAPRAEAPPAPDPVLVARDGDRLTVTLNLPARRNALGRRLRAALVDALGLALLDDTVEHVVLDGAGPVFSSGGDLAEFGTAPDAATAHLVRTSASPGLLVHRLRDRVEVRMKGACAGAGVEIPAFAARVRADPDTTFWLPEIAMGLIPGAGGTVSLPRRVGRWRTLHLALSGVPLDAPTALAWGLVDELG</sequence>
<dbReference type="Proteomes" id="UP000323380">
    <property type="component" value="Unassembled WGS sequence"/>
</dbReference>
<evidence type="ECO:0000256" key="1">
    <source>
        <dbReference type="ARBA" id="ARBA00005254"/>
    </source>
</evidence>
<dbReference type="PANTHER" id="PTHR43802">
    <property type="entry name" value="ENOYL-COA HYDRATASE"/>
    <property type="match status" value="1"/>
</dbReference>
<comment type="caution">
    <text evidence="3">The sequence shown here is derived from an EMBL/GenBank/DDBJ whole genome shotgun (WGS) entry which is preliminary data.</text>
</comment>